<dbReference type="InterPro" id="IPR011993">
    <property type="entry name" value="PH-like_dom_sf"/>
</dbReference>
<keyword evidence="3" id="KW-0963">Cytoplasm</keyword>
<proteinExistence type="predicted"/>
<sequence length="211" mass="23642">MVADGEYSDVHFLQSNISLYEDSSLIDTGTLKISEECFTWEGTSKQFFIPYSQITLHAIARNTVDQTGDHPNNLFPHPHLLVMIDGDRVWDSNNNTDNLSDTKSQNEQDGMQIDAEGSDEEKEDSDSDRAPDCPGSTSVLRLVPQDSAQLEDMYKALADCQALNPDPEDDNSDFEGFAEDDEYEINDQGMEFENHTNNNGRFGEPDQFADA</sequence>
<evidence type="ECO:0000256" key="5">
    <source>
        <dbReference type="SAM" id="MobiDB-lite"/>
    </source>
</evidence>
<dbReference type="GO" id="GO:0000387">
    <property type="term" value="P:spliceosomal snRNP assembly"/>
    <property type="evidence" value="ECO:0007669"/>
    <property type="project" value="TreeGrafter"/>
</dbReference>
<dbReference type="GO" id="GO:0005829">
    <property type="term" value="C:cytosol"/>
    <property type="evidence" value="ECO:0007669"/>
    <property type="project" value="TreeGrafter"/>
</dbReference>
<keyword evidence="4" id="KW-0539">Nucleus</keyword>
<dbReference type="AlphaFoldDB" id="A0AA85B0V5"/>
<organism evidence="6 7">
    <name type="scientific">Schistosoma mattheei</name>
    <dbReference type="NCBI Taxonomy" id="31246"/>
    <lineage>
        <taxon>Eukaryota</taxon>
        <taxon>Metazoa</taxon>
        <taxon>Spiralia</taxon>
        <taxon>Lophotrochozoa</taxon>
        <taxon>Platyhelminthes</taxon>
        <taxon>Trematoda</taxon>
        <taxon>Digenea</taxon>
        <taxon>Strigeidida</taxon>
        <taxon>Schistosomatoidea</taxon>
        <taxon>Schistosomatidae</taxon>
        <taxon>Schistosoma</taxon>
    </lineage>
</organism>
<dbReference type="WBParaSite" id="SMTH1_23530.1">
    <property type="protein sequence ID" value="SMTH1_23530.1"/>
    <property type="gene ID" value="SMTH1_23530"/>
</dbReference>
<feature type="region of interest" description="Disordered" evidence="5">
    <location>
        <begin position="191"/>
        <end position="211"/>
    </location>
</feature>
<evidence type="ECO:0000313" key="6">
    <source>
        <dbReference type="Proteomes" id="UP000050791"/>
    </source>
</evidence>
<dbReference type="PANTHER" id="PTHR21399">
    <property type="entry name" value="CHLORIDE CONDUCTANCE REGULATORY PROTEIN ICLN"/>
    <property type="match status" value="1"/>
</dbReference>
<reference evidence="7" key="1">
    <citation type="submission" date="2023-11" db="UniProtKB">
        <authorList>
            <consortium name="WormBaseParasite"/>
        </authorList>
    </citation>
    <scope>IDENTIFICATION</scope>
</reference>
<evidence type="ECO:0000256" key="1">
    <source>
        <dbReference type="ARBA" id="ARBA00004123"/>
    </source>
</evidence>
<evidence type="ECO:0000256" key="3">
    <source>
        <dbReference type="ARBA" id="ARBA00022490"/>
    </source>
</evidence>
<evidence type="ECO:0000313" key="7">
    <source>
        <dbReference type="WBParaSite" id="SMTH1_23530.1"/>
    </source>
</evidence>
<dbReference type="Proteomes" id="UP000050791">
    <property type="component" value="Unassembled WGS sequence"/>
</dbReference>
<evidence type="ECO:0000256" key="4">
    <source>
        <dbReference type="ARBA" id="ARBA00023242"/>
    </source>
</evidence>
<name>A0AA85B0V5_9TREM</name>
<feature type="compositionally biased region" description="Low complexity" evidence="5">
    <location>
        <begin position="92"/>
        <end position="102"/>
    </location>
</feature>
<comment type="subcellular location">
    <subcellularLocation>
        <location evidence="2">Cytoplasm</location>
    </subcellularLocation>
    <subcellularLocation>
        <location evidence="1">Nucleus</location>
    </subcellularLocation>
</comment>
<dbReference type="GO" id="GO:0034715">
    <property type="term" value="C:pICln-Sm protein complex"/>
    <property type="evidence" value="ECO:0007669"/>
    <property type="project" value="TreeGrafter"/>
</dbReference>
<dbReference type="Gene3D" id="2.30.29.30">
    <property type="entry name" value="Pleckstrin-homology domain (PH domain)/Phosphotyrosine-binding domain (PTB)"/>
    <property type="match status" value="1"/>
</dbReference>
<dbReference type="GO" id="GO:0005681">
    <property type="term" value="C:spliceosomal complex"/>
    <property type="evidence" value="ECO:0007669"/>
    <property type="project" value="TreeGrafter"/>
</dbReference>
<feature type="compositionally biased region" description="Acidic residues" evidence="5">
    <location>
        <begin position="116"/>
        <end position="126"/>
    </location>
</feature>
<feature type="region of interest" description="Disordered" evidence="5">
    <location>
        <begin position="92"/>
        <end position="139"/>
    </location>
</feature>
<dbReference type="PANTHER" id="PTHR21399:SF0">
    <property type="entry name" value="METHYLOSOME SUBUNIT PICLN"/>
    <property type="match status" value="1"/>
</dbReference>
<evidence type="ECO:0000256" key="2">
    <source>
        <dbReference type="ARBA" id="ARBA00004496"/>
    </source>
</evidence>
<dbReference type="InterPro" id="IPR039924">
    <property type="entry name" value="ICln/Lot5/Saf5"/>
</dbReference>
<protein>
    <submittedName>
        <fullName evidence="7">Methylosome subunit pICln</fullName>
    </submittedName>
</protein>
<dbReference type="GO" id="GO:0045292">
    <property type="term" value="P:mRNA cis splicing, via spliceosome"/>
    <property type="evidence" value="ECO:0007669"/>
    <property type="project" value="TreeGrafter"/>
</dbReference>
<dbReference type="Pfam" id="PF03517">
    <property type="entry name" value="Voldacs"/>
    <property type="match status" value="1"/>
</dbReference>
<accession>A0AA85B0V5</accession>